<keyword evidence="3" id="KW-0460">Magnesium</keyword>
<keyword evidence="7" id="KW-1185">Reference proteome</keyword>
<reference evidence="6 7" key="1">
    <citation type="journal article" date="2018" name="J. Microbiol.">
        <title>Baekduia soli gen. nov., sp. nov., a novel bacterium isolated from the soil of Baekdu Mountain and proposal of a novel family name, Baekduiaceae fam. nov.</title>
        <authorList>
            <person name="An D.S."/>
            <person name="Siddiqi M.Z."/>
            <person name="Kim K.H."/>
            <person name="Yu H.S."/>
            <person name="Im W.T."/>
        </authorList>
    </citation>
    <scope>NUCLEOTIDE SEQUENCE [LARGE SCALE GENOMIC DNA]</scope>
    <source>
        <strain evidence="6 7">BR7-21</strain>
    </source>
</reference>
<dbReference type="Pfam" id="PF03328">
    <property type="entry name" value="HpcH_HpaI"/>
    <property type="match status" value="1"/>
</dbReference>
<evidence type="ECO:0000256" key="1">
    <source>
        <dbReference type="ARBA" id="ARBA00001946"/>
    </source>
</evidence>
<dbReference type="GO" id="GO:0016829">
    <property type="term" value="F:lyase activity"/>
    <property type="evidence" value="ECO:0007669"/>
    <property type="project" value="UniProtKB-KW"/>
</dbReference>
<organism evidence="6 7">
    <name type="scientific">Baekduia soli</name>
    <dbReference type="NCBI Taxonomy" id="496014"/>
    <lineage>
        <taxon>Bacteria</taxon>
        <taxon>Bacillati</taxon>
        <taxon>Actinomycetota</taxon>
        <taxon>Thermoleophilia</taxon>
        <taxon>Solirubrobacterales</taxon>
        <taxon>Baekduiaceae</taxon>
        <taxon>Baekduia</taxon>
    </lineage>
</organism>
<comment type="cofactor">
    <cofactor evidence="1">
        <name>Mg(2+)</name>
        <dbReference type="ChEBI" id="CHEBI:18420"/>
    </cofactor>
</comment>
<dbReference type="Gene3D" id="3.20.20.60">
    <property type="entry name" value="Phosphoenolpyruvate-binding domains"/>
    <property type="match status" value="1"/>
</dbReference>
<dbReference type="SUPFAM" id="SSF51621">
    <property type="entry name" value="Phosphoenolpyruvate/pyruvate domain"/>
    <property type="match status" value="1"/>
</dbReference>
<dbReference type="KEGG" id="bsol:FSW04_00125"/>
<dbReference type="InterPro" id="IPR040442">
    <property type="entry name" value="Pyrv_kinase-like_dom_sf"/>
</dbReference>
<feature type="region of interest" description="Disordered" evidence="4">
    <location>
        <begin position="1"/>
        <end position="75"/>
    </location>
</feature>
<name>A0A5B8TZH3_9ACTN</name>
<evidence type="ECO:0000256" key="2">
    <source>
        <dbReference type="ARBA" id="ARBA00022723"/>
    </source>
</evidence>
<dbReference type="InterPro" id="IPR005000">
    <property type="entry name" value="Aldolase/citrate-lyase_domain"/>
</dbReference>
<dbReference type="Proteomes" id="UP000321805">
    <property type="component" value="Chromosome"/>
</dbReference>
<dbReference type="GO" id="GO:0000287">
    <property type="term" value="F:magnesium ion binding"/>
    <property type="evidence" value="ECO:0007669"/>
    <property type="project" value="TreeGrafter"/>
</dbReference>
<proteinExistence type="predicted"/>
<evidence type="ECO:0000313" key="7">
    <source>
        <dbReference type="Proteomes" id="UP000321805"/>
    </source>
</evidence>
<dbReference type="GO" id="GO:0006107">
    <property type="term" value="P:oxaloacetate metabolic process"/>
    <property type="evidence" value="ECO:0007669"/>
    <property type="project" value="TreeGrafter"/>
</dbReference>
<keyword evidence="2" id="KW-0479">Metal-binding</keyword>
<accession>A0A5B8TZH3</accession>
<dbReference type="InterPro" id="IPR015813">
    <property type="entry name" value="Pyrv/PenolPyrv_kinase-like_dom"/>
</dbReference>
<dbReference type="OrthoDB" id="4322898at2"/>
<sequence>MFRSEERSEPASIPNLSDRHLRTRGLVRSPEERADAVLASPRPPPPRWRSTRRDPVVSPEGTPSEPRSPACAPRSHLYAPGDRADLVEKALAGEADVVVADLEDAVPADRKDRARAYVVALLGEHPGGRLHVRVNAVGTPAGRADLAALAGAPATTIRLPKVDGPEVVREAAVLLRAGGGRRLSCLLESALGVERAPEIARAHPSVAAIALGEADLRADLGVAAGAADAGLAHARGRCVLSARAAGLPAPVQSVFTDVRDLDGLARSTRAGRDAGFFGRSAVHPRQVPVINAAFTPTADELADARALVDALVRGDGNTLLADGRYVDRAVVELARRTLAWDDPTPETEEAR</sequence>
<keyword evidence="6" id="KW-0456">Lyase</keyword>
<evidence type="ECO:0000256" key="4">
    <source>
        <dbReference type="SAM" id="MobiDB-lite"/>
    </source>
</evidence>
<dbReference type="RefSeq" id="WP_146914989.1">
    <property type="nucleotide sequence ID" value="NZ_CP042430.1"/>
</dbReference>
<protein>
    <submittedName>
        <fullName evidence="6">CoA ester lyase</fullName>
    </submittedName>
</protein>
<dbReference type="AlphaFoldDB" id="A0A5B8TZH3"/>
<dbReference type="PANTHER" id="PTHR32308:SF10">
    <property type="entry name" value="CITRATE LYASE SUBUNIT BETA"/>
    <property type="match status" value="1"/>
</dbReference>
<feature type="domain" description="HpcH/HpaI aldolase/citrate lyase" evidence="5">
    <location>
        <begin position="74"/>
        <end position="284"/>
    </location>
</feature>
<dbReference type="EMBL" id="CP042430">
    <property type="protein sequence ID" value="QEC46125.1"/>
    <property type="molecule type" value="Genomic_DNA"/>
</dbReference>
<evidence type="ECO:0000256" key="3">
    <source>
        <dbReference type="ARBA" id="ARBA00022842"/>
    </source>
</evidence>
<evidence type="ECO:0000259" key="5">
    <source>
        <dbReference type="Pfam" id="PF03328"/>
    </source>
</evidence>
<gene>
    <name evidence="6" type="ORF">FSW04_00125</name>
</gene>
<dbReference type="PANTHER" id="PTHR32308">
    <property type="entry name" value="LYASE BETA SUBUNIT, PUTATIVE (AFU_ORTHOLOGUE AFUA_4G13030)-RELATED"/>
    <property type="match status" value="1"/>
</dbReference>
<evidence type="ECO:0000313" key="6">
    <source>
        <dbReference type="EMBL" id="QEC46125.1"/>
    </source>
</evidence>